<dbReference type="Gene3D" id="1.20.1740.10">
    <property type="entry name" value="Amino acid/polyamine transporter I"/>
    <property type="match status" value="1"/>
</dbReference>
<evidence type="ECO:0000313" key="2">
    <source>
        <dbReference type="Ensembl" id="ENSMMSP00000003734.1"/>
    </source>
</evidence>
<keyword evidence="1" id="KW-0472">Membrane</keyword>
<keyword evidence="1" id="KW-1133">Transmembrane helix</keyword>
<accession>A0A8C6FGH7</accession>
<keyword evidence="3" id="KW-1185">Reference proteome</keyword>
<feature type="transmembrane region" description="Helical" evidence="1">
    <location>
        <begin position="101"/>
        <end position="120"/>
    </location>
</feature>
<dbReference type="AlphaFoldDB" id="A0A8C6FGH7"/>
<reference evidence="2" key="2">
    <citation type="submission" date="2025-09" db="UniProtKB">
        <authorList>
            <consortium name="Ensembl"/>
        </authorList>
    </citation>
    <scope>IDENTIFICATION</scope>
</reference>
<feature type="transmembrane region" description="Helical" evidence="1">
    <location>
        <begin position="6"/>
        <end position="23"/>
    </location>
</feature>
<feature type="transmembrane region" description="Helical" evidence="1">
    <location>
        <begin position="195"/>
        <end position="217"/>
    </location>
</feature>
<dbReference type="PANTHER" id="PTHR11785:SF340">
    <property type="entry name" value="AROMATIC-PREFERRING AMINO ACID TRANSPORTER"/>
    <property type="match status" value="1"/>
</dbReference>
<keyword evidence="1" id="KW-0812">Transmembrane</keyword>
<dbReference type="GeneTree" id="ENSGT00940000162520"/>
<organism evidence="2 3">
    <name type="scientific">Moschus moschiferus</name>
    <name type="common">Siberian musk deer</name>
    <name type="synonym">Moschus sibiricus</name>
    <dbReference type="NCBI Taxonomy" id="68415"/>
    <lineage>
        <taxon>Eukaryota</taxon>
        <taxon>Metazoa</taxon>
        <taxon>Chordata</taxon>
        <taxon>Craniata</taxon>
        <taxon>Vertebrata</taxon>
        <taxon>Euteleostomi</taxon>
        <taxon>Mammalia</taxon>
        <taxon>Eutheria</taxon>
        <taxon>Laurasiatheria</taxon>
        <taxon>Artiodactyla</taxon>
        <taxon>Ruminantia</taxon>
        <taxon>Pecora</taxon>
        <taxon>Moschidae</taxon>
        <taxon>Moschus</taxon>
    </lineage>
</organism>
<evidence type="ECO:0000256" key="1">
    <source>
        <dbReference type="SAM" id="Phobius"/>
    </source>
</evidence>
<feature type="transmembrane region" description="Helical" evidence="1">
    <location>
        <begin position="169"/>
        <end position="189"/>
    </location>
</feature>
<name>A0A8C6FGH7_MOSMO</name>
<protein>
    <submittedName>
        <fullName evidence="2">Uncharacterized protein</fullName>
    </submittedName>
</protein>
<dbReference type="Proteomes" id="UP000694544">
    <property type="component" value="Unplaced"/>
</dbReference>
<reference evidence="2" key="1">
    <citation type="submission" date="2025-08" db="UniProtKB">
        <authorList>
            <consortium name="Ensembl"/>
        </authorList>
    </citation>
    <scope>IDENTIFICATION</scope>
</reference>
<dbReference type="InterPro" id="IPR050598">
    <property type="entry name" value="AminoAcid_Transporter"/>
</dbReference>
<feature type="transmembrane region" description="Helical" evidence="1">
    <location>
        <begin position="126"/>
        <end position="148"/>
    </location>
</feature>
<proteinExistence type="predicted"/>
<evidence type="ECO:0000313" key="3">
    <source>
        <dbReference type="Proteomes" id="UP000694544"/>
    </source>
</evidence>
<sequence length="243" mass="27380">MITIPLVTGLYILANVSYLLVLSPSEILSTDGMAVMTYIWKEAMGIGDYLVGYPGVLREFGRRRGWEFLGTDPHRGSTGGYLTPDFASQPQLLSMVHMHHLTPATALMFTTAMALILVISGNFNTIVNFLSFLGWLTYGITFSCLLYLRIKKNLPQPDKVDFRTYMGPHHHPATMVFASVYLVLASIVAHPQPEFLYVFLLLLSGFLVYFLFVYFWYQPECLQVVILHLQLLMEVAPTTKNAG</sequence>
<dbReference type="PANTHER" id="PTHR11785">
    <property type="entry name" value="AMINO ACID TRANSPORTER"/>
    <property type="match status" value="1"/>
</dbReference>
<dbReference type="Ensembl" id="ENSMMST00000004057.1">
    <property type="protein sequence ID" value="ENSMMSP00000003734.1"/>
    <property type="gene ID" value="ENSMMSG00000002810.1"/>
</dbReference>
<dbReference type="GO" id="GO:0015179">
    <property type="term" value="F:L-amino acid transmembrane transporter activity"/>
    <property type="evidence" value="ECO:0007669"/>
    <property type="project" value="TreeGrafter"/>
</dbReference>